<reference evidence="2 3" key="1">
    <citation type="submission" date="2019-05" db="EMBL/GenBank/DDBJ databases">
        <title>Another draft genome of Portunus trituberculatus and its Hox gene families provides insights of decapod evolution.</title>
        <authorList>
            <person name="Jeong J.-H."/>
            <person name="Song I."/>
            <person name="Kim S."/>
            <person name="Choi T."/>
            <person name="Kim D."/>
            <person name="Ryu S."/>
            <person name="Kim W."/>
        </authorList>
    </citation>
    <scope>NUCLEOTIDE SEQUENCE [LARGE SCALE GENOMIC DNA]</scope>
    <source>
        <tissue evidence="2">Muscle</tissue>
    </source>
</reference>
<dbReference type="AlphaFoldDB" id="A0A5B7JH81"/>
<evidence type="ECO:0008006" key="4">
    <source>
        <dbReference type="Google" id="ProtNLM"/>
    </source>
</evidence>
<accession>A0A5B7JH81</accession>
<name>A0A5B7JH81_PORTR</name>
<sequence>MLVINSERIAGSKGVRDGGVHQRGGSREGAQGKSAIARFRLSHTTLSAHLHRLRLSPDPFCPWCKTTLEAMKHFLLQCPRLHSQHTALLCSRLSVLAITTRPAHPPSWWPQASTAPGNLLSFALHVPSCCDTHTG</sequence>
<proteinExistence type="predicted"/>
<comment type="caution">
    <text evidence="2">The sequence shown here is derived from an EMBL/GenBank/DDBJ whole genome shotgun (WGS) entry which is preliminary data.</text>
</comment>
<dbReference type="EMBL" id="VSRR010102279">
    <property type="protein sequence ID" value="MPC95452.1"/>
    <property type="molecule type" value="Genomic_DNA"/>
</dbReference>
<gene>
    <name evidence="2" type="ORF">E2C01_090664</name>
</gene>
<feature type="region of interest" description="Disordered" evidence="1">
    <location>
        <begin position="13"/>
        <end position="33"/>
    </location>
</feature>
<dbReference type="Proteomes" id="UP000324222">
    <property type="component" value="Unassembled WGS sequence"/>
</dbReference>
<keyword evidence="3" id="KW-1185">Reference proteome</keyword>
<evidence type="ECO:0000256" key="1">
    <source>
        <dbReference type="SAM" id="MobiDB-lite"/>
    </source>
</evidence>
<organism evidence="2 3">
    <name type="scientific">Portunus trituberculatus</name>
    <name type="common">Swimming crab</name>
    <name type="synonym">Neptunus trituberculatus</name>
    <dbReference type="NCBI Taxonomy" id="210409"/>
    <lineage>
        <taxon>Eukaryota</taxon>
        <taxon>Metazoa</taxon>
        <taxon>Ecdysozoa</taxon>
        <taxon>Arthropoda</taxon>
        <taxon>Crustacea</taxon>
        <taxon>Multicrustacea</taxon>
        <taxon>Malacostraca</taxon>
        <taxon>Eumalacostraca</taxon>
        <taxon>Eucarida</taxon>
        <taxon>Decapoda</taxon>
        <taxon>Pleocyemata</taxon>
        <taxon>Brachyura</taxon>
        <taxon>Eubrachyura</taxon>
        <taxon>Portunoidea</taxon>
        <taxon>Portunidae</taxon>
        <taxon>Portuninae</taxon>
        <taxon>Portunus</taxon>
    </lineage>
</organism>
<protein>
    <recommendedName>
        <fullName evidence="4">Reverse transcriptase zinc-binding domain-containing protein</fullName>
    </recommendedName>
</protein>
<evidence type="ECO:0000313" key="3">
    <source>
        <dbReference type="Proteomes" id="UP000324222"/>
    </source>
</evidence>
<evidence type="ECO:0000313" key="2">
    <source>
        <dbReference type="EMBL" id="MPC95452.1"/>
    </source>
</evidence>